<name>A0ABX0WBP1_9RHOB</name>
<evidence type="ECO:0000313" key="1">
    <source>
        <dbReference type="EMBL" id="NIZ62179.1"/>
    </source>
</evidence>
<reference evidence="1 2" key="1">
    <citation type="submission" date="2018-05" db="EMBL/GenBank/DDBJ databases">
        <authorList>
            <person name="Zhang Y.-J."/>
        </authorList>
    </citation>
    <scope>NUCLEOTIDE SEQUENCE [LARGE SCALE GENOMIC DNA]</scope>
    <source>
        <strain evidence="1 2">CY04</strain>
    </source>
</reference>
<comment type="caution">
    <text evidence="1">The sequence shown here is derived from an EMBL/GenBank/DDBJ whole genome shotgun (WGS) entry which is preliminary data.</text>
</comment>
<dbReference type="RefSeq" id="WP_167684802.1">
    <property type="nucleotide sequence ID" value="NZ_QHLQ01000014.1"/>
</dbReference>
<protein>
    <recommendedName>
        <fullName evidence="3">Alpha 1,4-glycosyltransferase domain-containing protein</fullName>
    </recommendedName>
</protein>
<dbReference type="SUPFAM" id="SSF53448">
    <property type="entry name" value="Nucleotide-diphospho-sugar transferases"/>
    <property type="match status" value="1"/>
</dbReference>
<sequence length="342" mass="38822">MVTLPEVATLWIGGQLSWLEQLCLKSFADAGHRITLYSYSPIDNIPPGVIAGNAEDIYPGTPMLRHVRTGSPAINADMWRLHLLAKTDAIWVDADMYCYRPFDCDKPHVFGWEKPGQVCNAVLGLPRNSPALLGLLDFFKDEYAIAPWLKPAQRKELRREQDAGAPVHMTAQNWGFTGPASVTHFLMQTGEIEHAEPVEAFYPVGFPDRNKMILSRHNDWVDAHITPQTRGVHFWARRMKPRLEERENNSPRRGSFMDTLLKKHGIDPTTALIPVKRKPQDDKLNIPDFQAMIGLEALKSDISIDKLCREHLVEKQFVKRCRDTIAERSVTLFASPDSPENH</sequence>
<dbReference type="Proteomes" id="UP001429564">
    <property type="component" value="Unassembled WGS sequence"/>
</dbReference>
<gene>
    <name evidence="1" type="ORF">DL239_14455</name>
</gene>
<dbReference type="InterPro" id="IPR029044">
    <property type="entry name" value="Nucleotide-diphossugar_trans"/>
</dbReference>
<keyword evidence="2" id="KW-1185">Reference proteome</keyword>
<organism evidence="1 2">
    <name type="scientific">Parasedimentitalea denitrificans</name>
    <dbReference type="NCBI Taxonomy" id="2211118"/>
    <lineage>
        <taxon>Bacteria</taxon>
        <taxon>Pseudomonadati</taxon>
        <taxon>Pseudomonadota</taxon>
        <taxon>Alphaproteobacteria</taxon>
        <taxon>Rhodobacterales</taxon>
        <taxon>Paracoccaceae</taxon>
        <taxon>Parasedimentitalea</taxon>
    </lineage>
</organism>
<evidence type="ECO:0000313" key="2">
    <source>
        <dbReference type="Proteomes" id="UP001429564"/>
    </source>
</evidence>
<dbReference type="EMBL" id="QHLQ01000014">
    <property type="protein sequence ID" value="NIZ62179.1"/>
    <property type="molecule type" value="Genomic_DNA"/>
</dbReference>
<proteinExistence type="predicted"/>
<evidence type="ECO:0008006" key="3">
    <source>
        <dbReference type="Google" id="ProtNLM"/>
    </source>
</evidence>
<accession>A0ABX0WBP1</accession>
<dbReference type="Gene3D" id="3.90.550.20">
    <property type="match status" value="1"/>
</dbReference>